<protein>
    <submittedName>
        <fullName evidence="1">Uncharacterized protein</fullName>
    </submittedName>
</protein>
<dbReference type="Proteomes" id="UP000030751">
    <property type="component" value="Unassembled WGS sequence"/>
</dbReference>
<name>W9PZA1_FUSOX</name>
<gene>
    <name evidence="1" type="ORF">FOVG_06215</name>
</gene>
<organism evidence="1">
    <name type="scientific">Fusarium oxysporum f. sp. pisi HDV247</name>
    <dbReference type="NCBI Taxonomy" id="1080344"/>
    <lineage>
        <taxon>Eukaryota</taxon>
        <taxon>Fungi</taxon>
        <taxon>Dikarya</taxon>
        <taxon>Ascomycota</taxon>
        <taxon>Pezizomycotina</taxon>
        <taxon>Sordariomycetes</taxon>
        <taxon>Hypocreomycetidae</taxon>
        <taxon>Hypocreales</taxon>
        <taxon>Nectriaceae</taxon>
        <taxon>Fusarium</taxon>
        <taxon>Fusarium oxysporum species complex</taxon>
    </lineage>
</organism>
<sequence length="52" mass="5572">MASSRAGASIVSGKRFPTEHPAIPMGLLDEFHKGIHILSPTRGNSSGRDRVE</sequence>
<dbReference type="EMBL" id="JH650971">
    <property type="protein sequence ID" value="EXA44970.1"/>
    <property type="molecule type" value="Genomic_DNA"/>
</dbReference>
<reference evidence="1" key="2">
    <citation type="submission" date="2012-05" db="EMBL/GenBank/DDBJ databases">
        <title>Annotation of the Genome Sequence of Fusarium oxysporum HDV247.</title>
        <authorList>
            <consortium name="The Broad Institute Genomics Platform"/>
            <person name="Ma L.-J."/>
            <person name="Corby-Kistler H."/>
            <person name="Broz K."/>
            <person name="Gale L.R."/>
            <person name="Jonkers W."/>
            <person name="O'Donnell K."/>
            <person name="Ploetz R."/>
            <person name="Steinberg C."/>
            <person name="Schwartz D.C."/>
            <person name="VanEtten H."/>
            <person name="Zhou S."/>
            <person name="Young S.K."/>
            <person name="Zeng Q."/>
            <person name="Gargeya S."/>
            <person name="Fitzgerald M."/>
            <person name="Abouelleil A."/>
            <person name="Alvarado L."/>
            <person name="Chapman S.B."/>
            <person name="Gainer-Dewar J."/>
            <person name="Goldberg J."/>
            <person name="Griggs A."/>
            <person name="Gujja S."/>
            <person name="Hansen M."/>
            <person name="Howarth C."/>
            <person name="Imamovic A."/>
            <person name="Ireland A."/>
            <person name="Larimer J."/>
            <person name="McCowan C."/>
            <person name="Murphy C."/>
            <person name="Pearson M."/>
            <person name="Poon T.W."/>
            <person name="Priest M."/>
            <person name="Roberts A."/>
            <person name="Saif S."/>
            <person name="Shea T."/>
            <person name="Sykes S."/>
            <person name="Wortman J."/>
            <person name="Nusbaum C."/>
            <person name="Birren B."/>
        </authorList>
    </citation>
    <scope>NUCLEOTIDE SEQUENCE</scope>
    <source>
        <strain evidence="1">HDV247</strain>
    </source>
</reference>
<accession>W9PZA1</accession>
<dbReference type="HOGENOM" id="CLU_3087271_0_0_1"/>
<dbReference type="AlphaFoldDB" id="W9PZA1"/>
<reference evidence="1" key="1">
    <citation type="submission" date="2011-10" db="EMBL/GenBank/DDBJ databases">
        <title>The Genome Sequence of Fusarium oxysporum HDV247.</title>
        <authorList>
            <consortium name="The Broad Institute Genome Sequencing Platform"/>
            <person name="Ma L.-J."/>
            <person name="Gale L.R."/>
            <person name="Schwartz D.C."/>
            <person name="Zhou S."/>
            <person name="Corby-Kistler H."/>
            <person name="Young S.K."/>
            <person name="Zeng Q."/>
            <person name="Gargeya S."/>
            <person name="Fitzgerald M."/>
            <person name="Haas B."/>
            <person name="Abouelleil A."/>
            <person name="Alvarado L."/>
            <person name="Arachchi H.M."/>
            <person name="Berlin A."/>
            <person name="Brown A."/>
            <person name="Chapman S.B."/>
            <person name="Chen Z."/>
            <person name="Dunbar C."/>
            <person name="Freedman E."/>
            <person name="Gearin G."/>
            <person name="Goldberg J."/>
            <person name="Griggs A."/>
            <person name="Gujja S."/>
            <person name="Heiman D."/>
            <person name="Howarth C."/>
            <person name="Larson L."/>
            <person name="Lui A."/>
            <person name="MacDonald P.J.P."/>
            <person name="Montmayeur A."/>
            <person name="Murphy C."/>
            <person name="Neiman D."/>
            <person name="Pearson M."/>
            <person name="Priest M."/>
            <person name="Roberts A."/>
            <person name="Saif S."/>
            <person name="Shea T."/>
            <person name="Shenoy N."/>
            <person name="Sisk P."/>
            <person name="Stolte C."/>
            <person name="Sykes S."/>
            <person name="Wortman J."/>
            <person name="Nusbaum C."/>
            <person name="Birren B."/>
        </authorList>
    </citation>
    <scope>NUCLEOTIDE SEQUENCE [LARGE SCALE GENOMIC DNA]</scope>
    <source>
        <strain evidence="1">HDV247</strain>
    </source>
</reference>
<evidence type="ECO:0000313" key="1">
    <source>
        <dbReference type="EMBL" id="EXA44970.1"/>
    </source>
</evidence>
<proteinExistence type="predicted"/>